<dbReference type="AlphaFoldDB" id="A0A6I3T5Y1"/>
<comment type="caution">
    <text evidence="2">The sequence shown here is derived from an EMBL/GenBank/DDBJ whole genome shotgun (WGS) entry which is preliminary data.</text>
</comment>
<sequence length="63" mass="6467">MDVMGIARLATTMAETNVRQEVGIAVLKKAQDAQAATAATLIGALPQTPSLPSHLGNHVNTTA</sequence>
<evidence type="ECO:0000313" key="2">
    <source>
        <dbReference type="EMBL" id="MTV56335.1"/>
    </source>
</evidence>
<dbReference type="Proteomes" id="UP000622638">
    <property type="component" value="Unassembled WGS sequence"/>
</dbReference>
<keyword evidence="4" id="KW-1185">Reference proteome</keyword>
<name>A0A6I3T5Y1_9BURK</name>
<evidence type="ECO:0000313" key="4">
    <source>
        <dbReference type="Proteomes" id="UP000622638"/>
    </source>
</evidence>
<dbReference type="InterPro" id="IPR025906">
    <property type="entry name" value="YjfB_motility"/>
</dbReference>
<reference evidence="4" key="2">
    <citation type="journal article" date="2019" name="Int. J. Syst. Evol. Microbiol.">
        <title>The Global Catalogue of Microorganisms (GCM) 10K type strain sequencing project: providing services to taxonomists for standard genome sequencing and annotation.</title>
        <authorList>
            <consortium name="The Broad Institute Genomics Platform"/>
            <consortium name="The Broad Institute Genome Sequencing Center for Infectious Disease"/>
            <person name="Wu L."/>
            <person name="Ma J."/>
        </authorList>
    </citation>
    <scope>NUCLEOTIDE SEQUENCE [LARGE SCALE GENOMIC DNA]</scope>
    <source>
        <strain evidence="4">CGMCC 1.15931</strain>
    </source>
</reference>
<dbReference type="EMBL" id="WNKZ01000158">
    <property type="protein sequence ID" value="MTV56335.1"/>
    <property type="molecule type" value="Genomic_DNA"/>
</dbReference>
<reference evidence="1" key="1">
    <citation type="journal article" date="2014" name="Int. J. Syst. Evol. Microbiol.">
        <title>Complete genome of a new Firmicutes species belonging to the dominant human colonic microbiota ('Ruminococcus bicirculans') reveals two chromosomes and a selective capacity to utilize plant glucans.</title>
        <authorList>
            <consortium name="NISC Comparative Sequencing Program"/>
            <person name="Wegmann U."/>
            <person name="Louis P."/>
            <person name="Goesmann A."/>
            <person name="Henrissat B."/>
            <person name="Duncan S.H."/>
            <person name="Flint H.J."/>
        </authorList>
    </citation>
    <scope>NUCLEOTIDE SEQUENCE</scope>
    <source>
        <strain evidence="1">CGMCC 1.15931</strain>
    </source>
</reference>
<dbReference type="EMBL" id="BMKG01000010">
    <property type="protein sequence ID" value="GGC03745.1"/>
    <property type="molecule type" value="Genomic_DNA"/>
</dbReference>
<reference evidence="2 3" key="3">
    <citation type="submission" date="2019-11" db="EMBL/GenBank/DDBJ databases">
        <title>Type strains purchased from KCTC, JCM and DSMZ.</title>
        <authorList>
            <person name="Lu H."/>
        </authorList>
    </citation>
    <scope>NUCLEOTIDE SEQUENCE [LARGE SCALE GENOMIC DNA]</scope>
    <source>
        <strain evidence="2 3">KCTC 52429</strain>
    </source>
</reference>
<reference evidence="1" key="4">
    <citation type="submission" date="2024-05" db="EMBL/GenBank/DDBJ databases">
        <authorList>
            <person name="Sun Q."/>
            <person name="Zhou Y."/>
        </authorList>
    </citation>
    <scope>NUCLEOTIDE SEQUENCE</scope>
    <source>
        <strain evidence="1">CGMCC 1.15931</strain>
    </source>
</reference>
<protein>
    <submittedName>
        <fullName evidence="2">Putative motility protein</fullName>
    </submittedName>
</protein>
<organism evidence="2 3">
    <name type="scientific">Pseudoduganella buxea</name>
    <dbReference type="NCBI Taxonomy" id="1949069"/>
    <lineage>
        <taxon>Bacteria</taxon>
        <taxon>Pseudomonadati</taxon>
        <taxon>Pseudomonadota</taxon>
        <taxon>Betaproteobacteria</taxon>
        <taxon>Burkholderiales</taxon>
        <taxon>Oxalobacteraceae</taxon>
        <taxon>Telluria group</taxon>
        <taxon>Pseudoduganella</taxon>
    </lineage>
</organism>
<dbReference type="Proteomes" id="UP000430634">
    <property type="component" value="Unassembled WGS sequence"/>
</dbReference>
<dbReference type="Pfam" id="PF14070">
    <property type="entry name" value="YjfB_motility"/>
    <property type="match status" value="1"/>
</dbReference>
<gene>
    <name evidence="1" type="ORF">GCM10011572_27170</name>
    <name evidence="2" type="ORF">GM672_26775</name>
</gene>
<proteinExistence type="predicted"/>
<evidence type="ECO:0000313" key="3">
    <source>
        <dbReference type="Proteomes" id="UP000430634"/>
    </source>
</evidence>
<evidence type="ECO:0000313" key="1">
    <source>
        <dbReference type="EMBL" id="GGC03745.1"/>
    </source>
</evidence>
<dbReference type="RefSeq" id="WP_155473559.1">
    <property type="nucleotide sequence ID" value="NZ_BMKG01000010.1"/>
</dbReference>
<accession>A0A6I3T5Y1</accession>